<evidence type="ECO:0000313" key="1">
    <source>
        <dbReference type="EMBL" id="KAL2488076.1"/>
    </source>
</evidence>
<sequence length="101" mass="11300">MSKKPSNSSFSRTQKPRLFDVQNQVGGILSIFHAVYKPQCTDQDSGTLLVAEYVAVPPNVKLHTIGNPFEEQIFVPKTLHAMRRSAMKMTMKFTCSLPGML</sequence>
<reference evidence="2" key="1">
    <citation type="submission" date="2024-07" db="EMBL/GenBank/DDBJ databases">
        <title>Two chromosome-level genome assemblies of Korean endemic species Abeliophyllum distichum and Forsythia ovata (Oleaceae).</title>
        <authorList>
            <person name="Jang H."/>
        </authorList>
    </citation>
    <scope>NUCLEOTIDE SEQUENCE [LARGE SCALE GENOMIC DNA]</scope>
</reference>
<organism evidence="1 2">
    <name type="scientific">Forsythia ovata</name>
    <dbReference type="NCBI Taxonomy" id="205694"/>
    <lineage>
        <taxon>Eukaryota</taxon>
        <taxon>Viridiplantae</taxon>
        <taxon>Streptophyta</taxon>
        <taxon>Embryophyta</taxon>
        <taxon>Tracheophyta</taxon>
        <taxon>Spermatophyta</taxon>
        <taxon>Magnoliopsida</taxon>
        <taxon>eudicotyledons</taxon>
        <taxon>Gunneridae</taxon>
        <taxon>Pentapetalae</taxon>
        <taxon>asterids</taxon>
        <taxon>lamiids</taxon>
        <taxon>Lamiales</taxon>
        <taxon>Oleaceae</taxon>
        <taxon>Forsythieae</taxon>
        <taxon>Forsythia</taxon>
    </lineage>
</organism>
<gene>
    <name evidence="1" type="ORF">Fot_41368</name>
</gene>
<accession>A0ABD1RI23</accession>
<protein>
    <submittedName>
        <fullName evidence="1">Uncharacterized protein</fullName>
    </submittedName>
</protein>
<evidence type="ECO:0000313" key="2">
    <source>
        <dbReference type="Proteomes" id="UP001604277"/>
    </source>
</evidence>
<dbReference type="EMBL" id="JBFOLJ010000012">
    <property type="protein sequence ID" value="KAL2488076.1"/>
    <property type="molecule type" value="Genomic_DNA"/>
</dbReference>
<dbReference type="Proteomes" id="UP001604277">
    <property type="component" value="Unassembled WGS sequence"/>
</dbReference>
<proteinExistence type="predicted"/>
<dbReference type="AlphaFoldDB" id="A0ABD1RI23"/>
<name>A0ABD1RI23_9LAMI</name>
<comment type="caution">
    <text evidence="1">The sequence shown here is derived from an EMBL/GenBank/DDBJ whole genome shotgun (WGS) entry which is preliminary data.</text>
</comment>
<keyword evidence="2" id="KW-1185">Reference proteome</keyword>